<reference evidence="1" key="1">
    <citation type="submission" date="2015-04" db="EMBL/GenBank/DDBJ databases">
        <title>Carnobacterium maltaromaticum LMA28 complete chromosome sequence.</title>
        <authorList>
            <person name="Borges F."/>
            <person name="Cailliez-Grimal C."/>
        </authorList>
    </citation>
    <scope>NUCLEOTIDE SEQUENCE [LARGE SCALE GENOMIC DNA]</scope>
    <source>
        <strain evidence="1">LMA28</strain>
        <plasmid evidence="1">megaplasmid</plasmid>
    </source>
</reference>
<gene>
    <name evidence="1" type="ORF">BN424_mp0002</name>
</gene>
<proteinExistence type="predicted"/>
<dbReference type="RefSeq" id="WP_034558395.1">
    <property type="nucleotide sequence ID" value="NZ_BJOJ01000056.1"/>
</dbReference>
<dbReference type="EMBL" id="LN846931">
    <property type="protein sequence ID" value="CRI06544.1"/>
    <property type="molecule type" value="Genomic_DNA"/>
</dbReference>
<dbReference type="AlphaFoldDB" id="A0A1Z5AYG4"/>
<sequence length="185" mass="21173">MGKDFILGKHPVLIFLKEELKMNLSEFCLATGIPQSTISTWFKREWGIEKYPIYFFVGIAALGDFTIDEVYNKLIRLESEYLVNQVGNKTFLAEEGIQLTEKVAREAESVKADVAGSEIEIRFLDFVRRLKKASEKSKKDEFLKVMIELYVTMGRTLPGWVTGILSDEDTFVEVSVVFVEVLSRK</sequence>
<organism evidence="1">
    <name type="scientific">Carnobacterium maltaromaticum</name>
    <name type="common">Carnobacterium piscicola</name>
    <dbReference type="NCBI Taxonomy" id="2751"/>
    <lineage>
        <taxon>Bacteria</taxon>
        <taxon>Bacillati</taxon>
        <taxon>Bacillota</taxon>
        <taxon>Bacilli</taxon>
        <taxon>Lactobacillales</taxon>
        <taxon>Carnobacteriaceae</taxon>
        <taxon>Carnobacterium</taxon>
    </lineage>
</organism>
<keyword evidence="1" id="KW-0614">Plasmid</keyword>
<name>A0A1Z5AYG4_CARML</name>
<protein>
    <submittedName>
        <fullName evidence="1">Uncharacterized protein</fullName>
    </submittedName>
</protein>
<reference evidence="1" key="2">
    <citation type="submission" date="2015-04" db="EMBL/GenBank/DDBJ databases">
        <title>Carnobacterium maltaromaticum LMA28 plasmids.</title>
        <authorList>
            <person name="Cailliez-Grimal C."/>
            <person name="Iskandar C."/>
        </authorList>
    </citation>
    <scope>NUCLEOTIDE SEQUENCE [LARGE SCALE GENOMIC DNA]</scope>
    <source>
        <strain evidence="1">LMA28</strain>
        <plasmid evidence="1">megaplasmid</plasmid>
    </source>
</reference>
<geneLocation type="plasmid" evidence="1">
    <name>megaplasmid</name>
</geneLocation>
<accession>A0A1Z5AYG4</accession>
<dbReference type="GeneID" id="83607675"/>
<evidence type="ECO:0000313" key="1">
    <source>
        <dbReference type="EMBL" id="CRI06544.1"/>
    </source>
</evidence>